<dbReference type="InterPro" id="IPR023352">
    <property type="entry name" value="MAPEG-like_dom_sf"/>
</dbReference>
<evidence type="ECO:0000256" key="3">
    <source>
        <dbReference type="ARBA" id="ARBA00022989"/>
    </source>
</evidence>
<dbReference type="Pfam" id="PF01124">
    <property type="entry name" value="MAPEG"/>
    <property type="match status" value="1"/>
</dbReference>
<reference evidence="7" key="1">
    <citation type="submission" date="2018-05" db="EMBL/GenBank/DDBJ databases">
        <authorList>
            <person name="Du Z."/>
            <person name="Wang X."/>
        </authorList>
    </citation>
    <scope>NUCLEOTIDE SEQUENCE [LARGE SCALE GENOMIC DNA]</scope>
    <source>
        <strain evidence="7">WDS4C29</strain>
    </source>
</reference>
<evidence type="ECO:0000256" key="1">
    <source>
        <dbReference type="ARBA" id="ARBA00004370"/>
    </source>
</evidence>
<feature type="transmembrane region" description="Helical" evidence="5">
    <location>
        <begin position="107"/>
        <end position="128"/>
    </location>
</feature>
<keyword evidence="4 5" id="KW-0472">Membrane</keyword>
<dbReference type="RefSeq" id="WP_109389754.1">
    <property type="nucleotide sequence ID" value="NZ_QETF01000021.1"/>
</dbReference>
<keyword evidence="7" id="KW-1185">Reference proteome</keyword>
<comment type="subcellular location">
    <subcellularLocation>
        <location evidence="1">Membrane</location>
    </subcellularLocation>
</comment>
<evidence type="ECO:0008006" key="8">
    <source>
        <dbReference type="Google" id="ProtNLM"/>
    </source>
</evidence>
<dbReference type="EMBL" id="QETF01000021">
    <property type="protein sequence ID" value="PWG15863.1"/>
    <property type="molecule type" value="Genomic_DNA"/>
</dbReference>
<evidence type="ECO:0000256" key="2">
    <source>
        <dbReference type="ARBA" id="ARBA00022692"/>
    </source>
</evidence>
<comment type="caution">
    <text evidence="6">The sequence shown here is derived from an EMBL/GenBank/DDBJ whole genome shotgun (WGS) entry which is preliminary data.</text>
</comment>
<evidence type="ECO:0000313" key="6">
    <source>
        <dbReference type="EMBL" id="PWG15863.1"/>
    </source>
</evidence>
<dbReference type="PANTHER" id="PTHR35814:SF1">
    <property type="entry name" value="GLUTATHIONE S-TRANSFERASE-RELATED"/>
    <property type="match status" value="1"/>
</dbReference>
<dbReference type="InterPro" id="IPR001129">
    <property type="entry name" value="Membr-assoc_MAPEG"/>
</dbReference>
<dbReference type="PANTHER" id="PTHR35814">
    <property type="match status" value="1"/>
</dbReference>
<dbReference type="OrthoDB" id="7619858at2"/>
<dbReference type="GO" id="GO:0016020">
    <property type="term" value="C:membrane"/>
    <property type="evidence" value="ECO:0007669"/>
    <property type="project" value="UniProtKB-SubCell"/>
</dbReference>
<keyword evidence="3 5" id="KW-1133">Transmembrane helix</keyword>
<organism evidence="6 7">
    <name type="scientific">Salibaculum griseiflavum</name>
    <dbReference type="NCBI Taxonomy" id="1914409"/>
    <lineage>
        <taxon>Bacteria</taxon>
        <taxon>Pseudomonadati</taxon>
        <taxon>Pseudomonadota</taxon>
        <taxon>Alphaproteobacteria</taxon>
        <taxon>Rhodobacterales</taxon>
        <taxon>Roseobacteraceae</taxon>
        <taxon>Salibaculum</taxon>
    </lineage>
</organism>
<gene>
    <name evidence="6" type="ORF">DFK10_14505</name>
</gene>
<evidence type="ECO:0000313" key="7">
    <source>
        <dbReference type="Proteomes" id="UP000245293"/>
    </source>
</evidence>
<keyword evidence="2 5" id="KW-0812">Transmembrane</keyword>
<evidence type="ECO:0000256" key="4">
    <source>
        <dbReference type="ARBA" id="ARBA00023136"/>
    </source>
</evidence>
<feature type="transmembrane region" description="Helical" evidence="5">
    <location>
        <begin position="58"/>
        <end position="87"/>
    </location>
</feature>
<evidence type="ECO:0000256" key="5">
    <source>
        <dbReference type="SAM" id="Phobius"/>
    </source>
</evidence>
<accession>A0A2V1NZW9</accession>
<dbReference type="Proteomes" id="UP000245293">
    <property type="component" value="Unassembled WGS sequence"/>
</dbReference>
<dbReference type="Gene3D" id="1.20.120.550">
    <property type="entry name" value="Membrane associated eicosanoid/glutathione metabolism-like domain"/>
    <property type="match status" value="1"/>
</dbReference>
<sequence>MTDLPITSVAALVNGALMLALTARVIFYRRRDKVVLGDNGDKELAKAIRGQANAAEQIPIALILCALAELQGAPATALWLTVGLFTLGRYMHGAYFAVHGLHWRLRFWGMLATLIAQALFLFWLLVAAL</sequence>
<proteinExistence type="predicted"/>
<feature type="transmembrane region" description="Helical" evidence="5">
    <location>
        <begin position="6"/>
        <end position="27"/>
    </location>
</feature>
<protein>
    <recommendedName>
        <fullName evidence="8">Glutathione S-transferase</fullName>
    </recommendedName>
</protein>
<dbReference type="SUPFAM" id="SSF161084">
    <property type="entry name" value="MAPEG domain-like"/>
    <property type="match status" value="1"/>
</dbReference>
<dbReference type="AlphaFoldDB" id="A0A2V1NZW9"/>
<name>A0A2V1NZW9_9RHOB</name>